<gene>
    <name evidence="1" type="ORF">FB45DRAFT_1028422</name>
</gene>
<comment type="caution">
    <text evidence="1">The sequence shown here is derived from an EMBL/GenBank/DDBJ whole genome shotgun (WGS) entry which is preliminary data.</text>
</comment>
<evidence type="ECO:0000313" key="1">
    <source>
        <dbReference type="EMBL" id="KAJ7628324.1"/>
    </source>
</evidence>
<dbReference type="EMBL" id="JARKIF010000010">
    <property type="protein sequence ID" value="KAJ7628324.1"/>
    <property type="molecule type" value="Genomic_DNA"/>
</dbReference>
<name>A0AAD7BQR0_9AGAR</name>
<sequence>MLRVIPDYYRPSLQPLKSHVICLAVEFVFPLAITDFNECGLRGSFGCMEQALRSNKELPLTRKKVAQEAGLQDVPSTCSFEEAKLGPGSSTSSCTPFSEPYYLFSLGHYGDGPTLHSLPLDIVLIQLKDKARAHQGRARALDPAGAPNVAAFSHECHSSPHWPSSDVGSYQGTVVRNTAGPVSSCLPCFPFTGTTASTLPLDTVLIQLKLEGHNSEHALGRHAYGFSGGAERRSIQPRFCTIAQLPTLPRVFMYPRPASSGGGTLLVPPPRIIIAPRADLRSIQT</sequence>
<proteinExistence type="predicted"/>
<protein>
    <submittedName>
        <fullName evidence="1">Uncharacterized protein</fullName>
    </submittedName>
</protein>
<accession>A0AAD7BQR0</accession>
<keyword evidence="2" id="KW-1185">Reference proteome</keyword>
<dbReference type="AlphaFoldDB" id="A0AAD7BQR0"/>
<organism evidence="1 2">
    <name type="scientific">Roridomyces roridus</name>
    <dbReference type="NCBI Taxonomy" id="1738132"/>
    <lineage>
        <taxon>Eukaryota</taxon>
        <taxon>Fungi</taxon>
        <taxon>Dikarya</taxon>
        <taxon>Basidiomycota</taxon>
        <taxon>Agaricomycotina</taxon>
        <taxon>Agaricomycetes</taxon>
        <taxon>Agaricomycetidae</taxon>
        <taxon>Agaricales</taxon>
        <taxon>Marasmiineae</taxon>
        <taxon>Mycenaceae</taxon>
        <taxon>Roridomyces</taxon>
    </lineage>
</organism>
<dbReference type="Proteomes" id="UP001221142">
    <property type="component" value="Unassembled WGS sequence"/>
</dbReference>
<evidence type="ECO:0000313" key="2">
    <source>
        <dbReference type="Proteomes" id="UP001221142"/>
    </source>
</evidence>
<reference evidence="1" key="1">
    <citation type="submission" date="2023-03" db="EMBL/GenBank/DDBJ databases">
        <title>Massive genome expansion in bonnet fungi (Mycena s.s.) driven by repeated elements and novel gene families across ecological guilds.</title>
        <authorList>
            <consortium name="Lawrence Berkeley National Laboratory"/>
            <person name="Harder C.B."/>
            <person name="Miyauchi S."/>
            <person name="Viragh M."/>
            <person name="Kuo A."/>
            <person name="Thoen E."/>
            <person name="Andreopoulos B."/>
            <person name="Lu D."/>
            <person name="Skrede I."/>
            <person name="Drula E."/>
            <person name="Henrissat B."/>
            <person name="Morin E."/>
            <person name="Kohler A."/>
            <person name="Barry K."/>
            <person name="LaButti K."/>
            <person name="Morin E."/>
            <person name="Salamov A."/>
            <person name="Lipzen A."/>
            <person name="Mereny Z."/>
            <person name="Hegedus B."/>
            <person name="Baldrian P."/>
            <person name="Stursova M."/>
            <person name="Weitz H."/>
            <person name="Taylor A."/>
            <person name="Grigoriev I.V."/>
            <person name="Nagy L.G."/>
            <person name="Martin F."/>
            <person name="Kauserud H."/>
        </authorList>
    </citation>
    <scope>NUCLEOTIDE SEQUENCE</scope>
    <source>
        <strain evidence="1">9284</strain>
    </source>
</reference>